<dbReference type="GO" id="GO:0032259">
    <property type="term" value="P:methylation"/>
    <property type="evidence" value="ECO:0007669"/>
    <property type="project" value="UniProtKB-KW"/>
</dbReference>
<dbReference type="RefSeq" id="WP_406258460.1">
    <property type="nucleotide sequence ID" value="NZ_CP108125.1"/>
</dbReference>
<accession>A0ABZ1IY82</accession>
<keyword evidence="2" id="KW-0808">Transferase</keyword>
<protein>
    <submittedName>
        <fullName evidence="4">Class I SAM-dependent methyltransferase</fullName>
    </submittedName>
</protein>
<sequence length="222" mass="23747">MPADFLEATRASYDTIAAAYTDRFPNRPGDWHPLDRSLIGAFAELAAAHAPAPVADLGSGPGAVTAHLHGLGLTVFGVDLSPGMVALARRAHPALRFHVGSMTALDLPDGTLGGIVAAYSLIHVPDEHLADACGEMARVLRPGAPVLLVFQSGDAEGRMRLSERFGRDVDLTYHWRTPETVAERLAKAGLRVTARVLREPVGEEKRPRAFLLAEKPVGLTPR</sequence>
<keyword evidence="1 4" id="KW-0489">Methyltransferase</keyword>
<dbReference type="EMBL" id="CP108125">
    <property type="protein sequence ID" value="WTO84815.1"/>
    <property type="molecule type" value="Genomic_DNA"/>
</dbReference>
<dbReference type="Proteomes" id="UP001622690">
    <property type="component" value="Chromosome"/>
</dbReference>
<evidence type="ECO:0000313" key="4">
    <source>
        <dbReference type="EMBL" id="WTO84815.1"/>
    </source>
</evidence>
<feature type="domain" description="Methyltransferase" evidence="3">
    <location>
        <begin position="54"/>
        <end position="143"/>
    </location>
</feature>
<dbReference type="PANTHER" id="PTHR43861">
    <property type="entry name" value="TRANS-ACONITATE 2-METHYLTRANSFERASE-RELATED"/>
    <property type="match status" value="1"/>
</dbReference>
<proteinExistence type="predicted"/>
<organism evidence="4 5">
    <name type="scientific">Streptomyces nigra</name>
    <dbReference type="NCBI Taxonomy" id="1827580"/>
    <lineage>
        <taxon>Bacteria</taxon>
        <taxon>Bacillati</taxon>
        <taxon>Actinomycetota</taxon>
        <taxon>Actinomycetes</taxon>
        <taxon>Kitasatosporales</taxon>
        <taxon>Streptomycetaceae</taxon>
        <taxon>Streptomyces</taxon>
    </lineage>
</organism>
<dbReference type="Pfam" id="PF13649">
    <property type="entry name" value="Methyltransf_25"/>
    <property type="match status" value="1"/>
</dbReference>
<evidence type="ECO:0000259" key="3">
    <source>
        <dbReference type="Pfam" id="PF13649"/>
    </source>
</evidence>
<dbReference type="SUPFAM" id="SSF53335">
    <property type="entry name" value="S-adenosyl-L-methionine-dependent methyltransferases"/>
    <property type="match status" value="1"/>
</dbReference>
<evidence type="ECO:0000313" key="5">
    <source>
        <dbReference type="Proteomes" id="UP001622690"/>
    </source>
</evidence>
<evidence type="ECO:0000256" key="2">
    <source>
        <dbReference type="ARBA" id="ARBA00022679"/>
    </source>
</evidence>
<evidence type="ECO:0000256" key="1">
    <source>
        <dbReference type="ARBA" id="ARBA00022603"/>
    </source>
</evidence>
<reference evidence="4 5" key="1">
    <citation type="submission" date="2022-10" db="EMBL/GenBank/DDBJ databases">
        <title>The complete genomes of actinobacterial strains from the NBC collection.</title>
        <authorList>
            <person name="Joergensen T.S."/>
            <person name="Alvarez Arevalo M."/>
            <person name="Sterndorff E.B."/>
            <person name="Faurdal D."/>
            <person name="Vuksanovic O."/>
            <person name="Mourched A.-S."/>
            <person name="Charusanti P."/>
            <person name="Shaw S."/>
            <person name="Blin K."/>
            <person name="Weber T."/>
        </authorList>
    </citation>
    <scope>NUCLEOTIDE SEQUENCE [LARGE SCALE GENOMIC DNA]</scope>
    <source>
        <strain evidence="4 5">NBC_00206</strain>
    </source>
</reference>
<keyword evidence="5" id="KW-1185">Reference proteome</keyword>
<dbReference type="CDD" id="cd02440">
    <property type="entry name" value="AdoMet_MTases"/>
    <property type="match status" value="1"/>
</dbReference>
<dbReference type="GO" id="GO:0008168">
    <property type="term" value="F:methyltransferase activity"/>
    <property type="evidence" value="ECO:0007669"/>
    <property type="project" value="UniProtKB-KW"/>
</dbReference>
<name>A0ABZ1IY82_9ACTN</name>
<dbReference type="PANTHER" id="PTHR43861:SF1">
    <property type="entry name" value="TRANS-ACONITATE 2-METHYLTRANSFERASE"/>
    <property type="match status" value="1"/>
</dbReference>
<dbReference type="InterPro" id="IPR041698">
    <property type="entry name" value="Methyltransf_25"/>
</dbReference>
<gene>
    <name evidence="4" type="ORF">OHU27_21300</name>
</gene>
<dbReference type="InterPro" id="IPR029063">
    <property type="entry name" value="SAM-dependent_MTases_sf"/>
</dbReference>
<dbReference type="Gene3D" id="3.40.50.150">
    <property type="entry name" value="Vaccinia Virus protein VP39"/>
    <property type="match status" value="1"/>
</dbReference>